<gene>
    <name evidence="1" type="ORF">PHAECO_LOCUS8606</name>
</gene>
<dbReference type="PANTHER" id="PTHR31511">
    <property type="entry name" value="PROTEIN CBG23764"/>
    <property type="match status" value="1"/>
</dbReference>
<sequence length="177" mass="20946">MSKHENSWSQFCSVGEDQLHLLTKKVVMPYDYFDSFELFSETRLPLIDAFYNKLDDKACPRRLYLHANLVWNEFNCRDLGQYVDLYMMTDILLLADVFEQFRTSCLRTYNLDPAHYYTLPGFTWDAMFLFVEKGIRGGLSQVCSKRRAHANNKYIPDYDPPKADSFLMYYDVNNQYG</sequence>
<evidence type="ECO:0008006" key="3">
    <source>
        <dbReference type="Google" id="ProtNLM"/>
    </source>
</evidence>
<dbReference type="Proteomes" id="UP001153737">
    <property type="component" value="Chromosome 4"/>
</dbReference>
<name>A0A9N9X132_PHACE</name>
<protein>
    <recommendedName>
        <fullName evidence="3">DNA-directed DNA polymerase</fullName>
    </recommendedName>
</protein>
<evidence type="ECO:0000313" key="1">
    <source>
        <dbReference type="EMBL" id="CAG9820686.1"/>
    </source>
</evidence>
<organism evidence="1 2">
    <name type="scientific">Phaedon cochleariae</name>
    <name type="common">Mustard beetle</name>
    <dbReference type="NCBI Taxonomy" id="80249"/>
    <lineage>
        <taxon>Eukaryota</taxon>
        <taxon>Metazoa</taxon>
        <taxon>Ecdysozoa</taxon>
        <taxon>Arthropoda</taxon>
        <taxon>Hexapoda</taxon>
        <taxon>Insecta</taxon>
        <taxon>Pterygota</taxon>
        <taxon>Neoptera</taxon>
        <taxon>Endopterygota</taxon>
        <taxon>Coleoptera</taxon>
        <taxon>Polyphaga</taxon>
        <taxon>Cucujiformia</taxon>
        <taxon>Chrysomeloidea</taxon>
        <taxon>Chrysomelidae</taxon>
        <taxon>Chrysomelinae</taxon>
        <taxon>Chrysomelini</taxon>
        <taxon>Phaedon</taxon>
    </lineage>
</organism>
<dbReference type="PANTHER" id="PTHR31511:SF12">
    <property type="entry name" value="RHO TERMINATION FACTOR N-TERMINAL DOMAIN-CONTAINING PROTEIN"/>
    <property type="match status" value="1"/>
</dbReference>
<reference evidence="1" key="1">
    <citation type="submission" date="2022-01" db="EMBL/GenBank/DDBJ databases">
        <authorList>
            <person name="King R."/>
        </authorList>
    </citation>
    <scope>NUCLEOTIDE SEQUENCE</scope>
</reference>
<accession>A0A9N9X132</accession>
<dbReference type="OrthoDB" id="414982at2759"/>
<dbReference type="AlphaFoldDB" id="A0A9N9X132"/>
<dbReference type="EMBL" id="OU896710">
    <property type="protein sequence ID" value="CAG9820686.1"/>
    <property type="molecule type" value="Genomic_DNA"/>
</dbReference>
<reference evidence="1" key="2">
    <citation type="submission" date="2022-10" db="EMBL/GenBank/DDBJ databases">
        <authorList>
            <consortium name="ENA_rothamsted_submissions"/>
            <consortium name="culmorum"/>
            <person name="King R."/>
        </authorList>
    </citation>
    <scope>NUCLEOTIDE SEQUENCE</scope>
</reference>
<proteinExistence type="predicted"/>
<evidence type="ECO:0000313" key="2">
    <source>
        <dbReference type="Proteomes" id="UP001153737"/>
    </source>
</evidence>
<keyword evidence="2" id="KW-1185">Reference proteome</keyword>